<dbReference type="Proteomes" id="UP000184225">
    <property type="component" value="Unassembled WGS sequence"/>
</dbReference>
<sequence>MVKYITVLLIVFNVSFANSQTLLKANGAEDTYQLINKHLSLNANVVETPDCIHTNFGEHITQEWDNELKEYVFVFHIHLNIDNDRCKKFDRQRTEIKTYKKSPENLIAKKGDKFEYSWTFKLENNFSPSKRFTHLHQIKAIGGTEDKIPNITITARRIKNNKEELQLLYAEQLNQEKLLSVDLDKIKGKWLQVMEIITFEEKTKASYYLKITDYSTNNIIIEYNNDNLRMWKTDAEVMRPKWGIYRSILSPENLKDEKVKFNNFSIKKSN</sequence>
<dbReference type="Gene3D" id="2.60.120.200">
    <property type="match status" value="1"/>
</dbReference>
<dbReference type="AlphaFoldDB" id="A0A1M6H0N0"/>
<dbReference type="OrthoDB" id="624837at2"/>
<name>A0A1M6H0N0_9FLAO</name>
<reference evidence="2 3" key="1">
    <citation type="submission" date="2016-11" db="EMBL/GenBank/DDBJ databases">
        <authorList>
            <person name="Jaros S."/>
            <person name="Januszkiewicz K."/>
            <person name="Wedrychowicz H."/>
        </authorList>
    </citation>
    <scope>NUCLEOTIDE SEQUENCE [LARGE SCALE GENOMIC DNA]</scope>
    <source>
        <strain evidence="2 3">DSM 21425</strain>
    </source>
</reference>
<feature type="signal peptide" evidence="1">
    <location>
        <begin position="1"/>
        <end position="19"/>
    </location>
</feature>
<evidence type="ECO:0000313" key="3">
    <source>
        <dbReference type="Proteomes" id="UP000184225"/>
    </source>
</evidence>
<accession>A0A1M6H0N0</accession>
<dbReference type="RefSeq" id="WP_073153000.1">
    <property type="nucleotide sequence ID" value="NZ_FQYY01000009.1"/>
</dbReference>
<dbReference type="STRING" id="579105.SAMN04488096_10957"/>
<protein>
    <recommendedName>
        <fullName evidence="4">Polysaccharide lyase</fullName>
    </recommendedName>
</protein>
<proteinExistence type="predicted"/>
<evidence type="ECO:0000256" key="1">
    <source>
        <dbReference type="SAM" id="SignalP"/>
    </source>
</evidence>
<keyword evidence="1" id="KW-0732">Signal</keyword>
<organism evidence="2 3">
    <name type="scientific">Mesonia phycicola</name>
    <dbReference type="NCBI Taxonomy" id="579105"/>
    <lineage>
        <taxon>Bacteria</taxon>
        <taxon>Pseudomonadati</taxon>
        <taxon>Bacteroidota</taxon>
        <taxon>Flavobacteriia</taxon>
        <taxon>Flavobacteriales</taxon>
        <taxon>Flavobacteriaceae</taxon>
        <taxon>Mesonia</taxon>
    </lineage>
</organism>
<gene>
    <name evidence="2" type="ORF">SAMN04488096_10957</name>
</gene>
<evidence type="ECO:0000313" key="2">
    <source>
        <dbReference type="EMBL" id="SHJ15672.1"/>
    </source>
</evidence>
<feature type="chain" id="PRO_5013336813" description="Polysaccharide lyase" evidence="1">
    <location>
        <begin position="20"/>
        <end position="270"/>
    </location>
</feature>
<keyword evidence="3" id="KW-1185">Reference proteome</keyword>
<evidence type="ECO:0008006" key="4">
    <source>
        <dbReference type="Google" id="ProtNLM"/>
    </source>
</evidence>
<dbReference type="EMBL" id="FQYY01000009">
    <property type="protein sequence ID" value="SHJ15672.1"/>
    <property type="molecule type" value="Genomic_DNA"/>
</dbReference>